<proteinExistence type="predicted"/>
<comment type="caution">
    <text evidence="1">The sequence shown here is derived from an EMBL/GenBank/DDBJ whole genome shotgun (WGS) entry which is preliminary data.</text>
</comment>
<reference evidence="1" key="1">
    <citation type="journal article" date="2015" name="Nature">
        <title>Complex archaea that bridge the gap between prokaryotes and eukaryotes.</title>
        <authorList>
            <person name="Spang A."/>
            <person name="Saw J.H."/>
            <person name="Jorgensen S.L."/>
            <person name="Zaremba-Niedzwiedzka K."/>
            <person name="Martijn J."/>
            <person name="Lind A.E."/>
            <person name="van Eijk R."/>
            <person name="Schleper C."/>
            <person name="Guy L."/>
            <person name="Ettema T.J."/>
        </authorList>
    </citation>
    <scope>NUCLEOTIDE SEQUENCE</scope>
</reference>
<dbReference type="AlphaFoldDB" id="A0A0F8ZNX9"/>
<protein>
    <submittedName>
        <fullName evidence="1">Uncharacterized protein</fullName>
    </submittedName>
</protein>
<sequence>MKAFILGKFAFVWMPALDFEQGVYEYQVFPTLIYTNDKGRQFKSLTVHWLRWAFISVIKTV</sequence>
<gene>
    <name evidence="1" type="ORF">LCGC14_2750590</name>
</gene>
<organism evidence="1">
    <name type="scientific">marine sediment metagenome</name>
    <dbReference type="NCBI Taxonomy" id="412755"/>
    <lineage>
        <taxon>unclassified sequences</taxon>
        <taxon>metagenomes</taxon>
        <taxon>ecological metagenomes</taxon>
    </lineage>
</organism>
<evidence type="ECO:0000313" key="1">
    <source>
        <dbReference type="EMBL" id="KKK87705.1"/>
    </source>
</evidence>
<accession>A0A0F8ZNX9</accession>
<name>A0A0F8ZNX9_9ZZZZ</name>
<dbReference type="EMBL" id="LAZR01050280">
    <property type="protein sequence ID" value="KKK87705.1"/>
    <property type="molecule type" value="Genomic_DNA"/>
</dbReference>